<gene>
    <name evidence="1" type="ORF">CDL12_15959</name>
</gene>
<evidence type="ECO:0000313" key="2">
    <source>
        <dbReference type="Proteomes" id="UP000231279"/>
    </source>
</evidence>
<reference evidence="2" key="1">
    <citation type="journal article" date="2018" name="Gigascience">
        <title>Genome assembly of the Pink Ipe (Handroanthus impetiginosus, Bignoniaceae), a highly valued, ecologically keystone Neotropical timber forest tree.</title>
        <authorList>
            <person name="Silva-Junior O.B."/>
            <person name="Grattapaglia D."/>
            <person name="Novaes E."/>
            <person name="Collevatti R.G."/>
        </authorList>
    </citation>
    <scope>NUCLEOTIDE SEQUENCE [LARGE SCALE GENOMIC DNA]</scope>
    <source>
        <strain evidence="2">cv. UFG-1</strain>
    </source>
</reference>
<protein>
    <submittedName>
        <fullName evidence="1">Uncharacterized protein</fullName>
    </submittedName>
</protein>
<dbReference type="EMBL" id="NKXS01002937">
    <property type="protein sequence ID" value="PIN11420.1"/>
    <property type="molecule type" value="Genomic_DNA"/>
</dbReference>
<proteinExistence type="predicted"/>
<keyword evidence="2" id="KW-1185">Reference proteome</keyword>
<accession>A0A2G9H2A0</accession>
<dbReference type="Proteomes" id="UP000231279">
    <property type="component" value="Unassembled WGS sequence"/>
</dbReference>
<comment type="caution">
    <text evidence="1">The sequence shown here is derived from an EMBL/GenBank/DDBJ whole genome shotgun (WGS) entry which is preliminary data.</text>
</comment>
<name>A0A2G9H2A0_9LAMI</name>
<dbReference type="AlphaFoldDB" id="A0A2G9H2A0"/>
<evidence type="ECO:0000313" key="1">
    <source>
        <dbReference type="EMBL" id="PIN11420.1"/>
    </source>
</evidence>
<sequence length="97" mass="11494">MGWQRRFHDDGKRLFRMCSESILFLHAYIFSLHSLKQFQLKSMKQISHSCSNNLKSKSVSRAPPPARAKWQQCKVTSQNIDFFAHKSLWQELLRMIP</sequence>
<organism evidence="1 2">
    <name type="scientific">Handroanthus impetiginosus</name>
    <dbReference type="NCBI Taxonomy" id="429701"/>
    <lineage>
        <taxon>Eukaryota</taxon>
        <taxon>Viridiplantae</taxon>
        <taxon>Streptophyta</taxon>
        <taxon>Embryophyta</taxon>
        <taxon>Tracheophyta</taxon>
        <taxon>Spermatophyta</taxon>
        <taxon>Magnoliopsida</taxon>
        <taxon>eudicotyledons</taxon>
        <taxon>Gunneridae</taxon>
        <taxon>Pentapetalae</taxon>
        <taxon>asterids</taxon>
        <taxon>lamiids</taxon>
        <taxon>Lamiales</taxon>
        <taxon>Bignoniaceae</taxon>
        <taxon>Crescentiina</taxon>
        <taxon>Tabebuia alliance</taxon>
        <taxon>Handroanthus</taxon>
    </lineage>
</organism>